<dbReference type="Pfam" id="PF00672">
    <property type="entry name" value="HAMP"/>
    <property type="match status" value="1"/>
</dbReference>
<keyword evidence="10" id="KW-1185">Reference proteome</keyword>
<dbReference type="RefSeq" id="WP_189018414.1">
    <property type="nucleotide sequence ID" value="NZ_BMHE01000045.1"/>
</dbReference>
<dbReference type="PANTHER" id="PTHR34220">
    <property type="entry name" value="SENSOR HISTIDINE KINASE YPDA"/>
    <property type="match status" value="1"/>
</dbReference>
<name>A0ABQ1F9V1_9BACL</name>
<dbReference type="PANTHER" id="PTHR34220:SF7">
    <property type="entry name" value="SENSOR HISTIDINE KINASE YPDA"/>
    <property type="match status" value="1"/>
</dbReference>
<keyword evidence="3" id="KW-0597">Phosphoprotein</keyword>
<dbReference type="Gene3D" id="3.30.565.10">
    <property type="entry name" value="Histidine kinase-like ATPase, C-terminal domain"/>
    <property type="match status" value="1"/>
</dbReference>
<dbReference type="InterPro" id="IPR050640">
    <property type="entry name" value="Bact_2-comp_sensor_kinase"/>
</dbReference>
<evidence type="ECO:0000313" key="10">
    <source>
        <dbReference type="Proteomes" id="UP000615455"/>
    </source>
</evidence>
<dbReference type="InterPro" id="IPR010559">
    <property type="entry name" value="Sig_transdc_His_kin_internal"/>
</dbReference>
<evidence type="ECO:0000259" key="8">
    <source>
        <dbReference type="PROSITE" id="PS50885"/>
    </source>
</evidence>
<evidence type="ECO:0000256" key="4">
    <source>
        <dbReference type="ARBA" id="ARBA00022679"/>
    </source>
</evidence>
<feature type="transmembrane region" description="Helical" evidence="7">
    <location>
        <begin position="12"/>
        <end position="39"/>
    </location>
</feature>
<dbReference type="SMART" id="SM00304">
    <property type="entry name" value="HAMP"/>
    <property type="match status" value="1"/>
</dbReference>
<accession>A0ABQ1F9V1</accession>
<dbReference type="SUPFAM" id="SSF55874">
    <property type="entry name" value="ATPase domain of HSP90 chaperone/DNA topoisomerase II/histidine kinase"/>
    <property type="match status" value="1"/>
</dbReference>
<dbReference type="SUPFAM" id="SSF158472">
    <property type="entry name" value="HAMP domain-like"/>
    <property type="match status" value="1"/>
</dbReference>
<keyword evidence="7" id="KW-0812">Transmembrane</keyword>
<dbReference type="InterPro" id="IPR003594">
    <property type="entry name" value="HATPase_dom"/>
</dbReference>
<dbReference type="SMART" id="SM00387">
    <property type="entry name" value="HATPase_c"/>
    <property type="match status" value="1"/>
</dbReference>
<dbReference type="Gene3D" id="6.10.340.10">
    <property type="match status" value="1"/>
</dbReference>
<gene>
    <name evidence="9" type="ORF">GCM10008018_57220</name>
</gene>
<feature type="transmembrane region" description="Helical" evidence="7">
    <location>
        <begin position="289"/>
        <end position="312"/>
    </location>
</feature>
<evidence type="ECO:0000313" key="9">
    <source>
        <dbReference type="EMBL" id="GGA03870.1"/>
    </source>
</evidence>
<evidence type="ECO:0000256" key="3">
    <source>
        <dbReference type="ARBA" id="ARBA00022553"/>
    </source>
</evidence>
<evidence type="ECO:0000256" key="6">
    <source>
        <dbReference type="ARBA" id="ARBA00023136"/>
    </source>
</evidence>
<dbReference type="EMBL" id="BMHE01000045">
    <property type="protein sequence ID" value="GGA03870.1"/>
    <property type="molecule type" value="Genomic_DNA"/>
</dbReference>
<comment type="subcellular location">
    <subcellularLocation>
        <location evidence="1">Cell membrane</location>
        <topology evidence="1">Multi-pass membrane protein</topology>
    </subcellularLocation>
</comment>
<feature type="domain" description="HAMP" evidence="8">
    <location>
        <begin position="310"/>
        <end position="362"/>
    </location>
</feature>
<proteinExistence type="predicted"/>
<dbReference type="Pfam" id="PF06580">
    <property type="entry name" value="His_kinase"/>
    <property type="match status" value="1"/>
</dbReference>
<dbReference type="Pfam" id="PF02518">
    <property type="entry name" value="HATPase_c"/>
    <property type="match status" value="1"/>
</dbReference>
<keyword evidence="5 9" id="KW-0418">Kinase</keyword>
<evidence type="ECO:0000256" key="1">
    <source>
        <dbReference type="ARBA" id="ARBA00004651"/>
    </source>
</evidence>
<keyword evidence="6 7" id="KW-0472">Membrane</keyword>
<dbReference type="InterPro" id="IPR003660">
    <property type="entry name" value="HAMP_dom"/>
</dbReference>
<dbReference type="CDD" id="cd06225">
    <property type="entry name" value="HAMP"/>
    <property type="match status" value="1"/>
</dbReference>
<evidence type="ECO:0000256" key="7">
    <source>
        <dbReference type="SAM" id="Phobius"/>
    </source>
</evidence>
<sequence>MRDRIRKLFHTISFRLFIVCFIFVLSSEVIVSTLSYRYIKNEISTSQMELAKQLLVKEQQYMDLYFALVQNTIALLSSSSETWRNDMSAAQAGLEGVYRTHSEMLTDVYLIRKDLSIIGGNPVTKVLNDPMPTREELYRTAYSNAYGSISVSNPYQSFFSGWTVTFTKVLTFAGEPMVIAVDLNLTALQERMDQISHGSNLQLAILDDQGRVILEPSAGGPFRARDHQLLFDERDSMELIHQKDDVFQEHMNGIPVTVMKGFIPRTKWIVFAFSDSTSLQKSLQRMESFFFWLLAVGLLLSIVTAAFVARMIRTPVYYLIRKMSQVRQGDLNVTIPRIRNDEFGELTDTFNTMLGRIRTLLEQVNISERRKKELEIQVLQSQINPHFLYNTLGSISNVVDVGRYDEVDNLIGALIAILEYGITDFSDRASLNQELRNVKDYLHIQNVRYDSVFELLEEIDPEVLTHPVLRMALQPIVENSIFHGYGGGRLAGVIRITALRAEGQLVIDVTDEGVGMSPEKVSLLLLPLQENAALTERRKRIGLYNIHQRIQLNYGESYGLSVWSEEGKGTRVTLRFPDLRVNERNILAV</sequence>
<organism evidence="9 10">
    <name type="scientific">Paenibacillus marchantiophytorum</name>
    <dbReference type="NCBI Taxonomy" id="1619310"/>
    <lineage>
        <taxon>Bacteria</taxon>
        <taxon>Bacillati</taxon>
        <taxon>Bacillota</taxon>
        <taxon>Bacilli</taxon>
        <taxon>Bacillales</taxon>
        <taxon>Paenibacillaceae</taxon>
        <taxon>Paenibacillus</taxon>
    </lineage>
</organism>
<keyword evidence="2" id="KW-1003">Cell membrane</keyword>
<evidence type="ECO:0000256" key="2">
    <source>
        <dbReference type="ARBA" id="ARBA00022475"/>
    </source>
</evidence>
<protein>
    <submittedName>
        <fullName evidence="9">Sensor histidine kinase</fullName>
    </submittedName>
</protein>
<keyword evidence="4" id="KW-0808">Transferase</keyword>
<dbReference type="PROSITE" id="PS50885">
    <property type="entry name" value="HAMP"/>
    <property type="match status" value="1"/>
</dbReference>
<dbReference type="GO" id="GO:0016301">
    <property type="term" value="F:kinase activity"/>
    <property type="evidence" value="ECO:0007669"/>
    <property type="project" value="UniProtKB-KW"/>
</dbReference>
<keyword evidence="7" id="KW-1133">Transmembrane helix</keyword>
<dbReference type="InterPro" id="IPR036890">
    <property type="entry name" value="HATPase_C_sf"/>
</dbReference>
<dbReference type="Proteomes" id="UP000615455">
    <property type="component" value="Unassembled WGS sequence"/>
</dbReference>
<evidence type="ECO:0000256" key="5">
    <source>
        <dbReference type="ARBA" id="ARBA00022777"/>
    </source>
</evidence>
<comment type="caution">
    <text evidence="9">The sequence shown here is derived from an EMBL/GenBank/DDBJ whole genome shotgun (WGS) entry which is preliminary data.</text>
</comment>
<reference evidence="10" key="1">
    <citation type="journal article" date="2019" name="Int. J. Syst. Evol. Microbiol.">
        <title>The Global Catalogue of Microorganisms (GCM) 10K type strain sequencing project: providing services to taxonomists for standard genome sequencing and annotation.</title>
        <authorList>
            <consortium name="The Broad Institute Genomics Platform"/>
            <consortium name="The Broad Institute Genome Sequencing Center for Infectious Disease"/>
            <person name="Wu L."/>
            <person name="Ma J."/>
        </authorList>
    </citation>
    <scope>NUCLEOTIDE SEQUENCE [LARGE SCALE GENOMIC DNA]</scope>
    <source>
        <strain evidence="10">CGMCC 1.15043</strain>
    </source>
</reference>